<dbReference type="Proteomes" id="UP001595880">
    <property type="component" value="Unassembled WGS sequence"/>
</dbReference>
<organism evidence="1 2">
    <name type="scientific">Gracilibacillus marinus</name>
    <dbReference type="NCBI Taxonomy" id="630535"/>
    <lineage>
        <taxon>Bacteria</taxon>
        <taxon>Bacillati</taxon>
        <taxon>Bacillota</taxon>
        <taxon>Bacilli</taxon>
        <taxon>Bacillales</taxon>
        <taxon>Bacillaceae</taxon>
        <taxon>Gracilibacillus</taxon>
    </lineage>
</organism>
<dbReference type="RefSeq" id="WP_390199871.1">
    <property type="nucleotide sequence ID" value="NZ_JBHSDV010000004.1"/>
</dbReference>
<dbReference type="InterPro" id="IPR015058">
    <property type="entry name" value="DUF1878"/>
</dbReference>
<comment type="caution">
    <text evidence="1">The sequence shown here is derived from an EMBL/GenBank/DDBJ whole genome shotgun (WGS) entry which is preliminary data.</text>
</comment>
<keyword evidence="2" id="KW-1185">Reference proteome</keyword>
<gene>
    <name evidence="1" type="ORF">ACFOZ1_12765</name>
</gene>
<proteinExistence type="predicted"/>
<dbReference type="EMBL" id="JBHSDV010000004">
    <property type="protein sequence ID" value="MFC4388664.1"/>
    <property type="molecule type" value="Genomic_DNA"/>
</dbReference>
<name>A0ABV8VW15_9BACI</name>
<sequence length="115" mass="13968">MDMEREFKKQQFHMYLLLSISNIEQHPLIRLLVENNISEREYHQLLALLDELDDIFTEWKEEGYLNFDKLLIWFVGSLCEKLDPELTIKAFLHEGIYSELMKQLLHLHDKYKKND</sequence>
<dbReference type="Pfam" id="PF08963">
    <property type="entry name" value="DUF1878"/>
    <property type="match status" value="1"/>
</dbReference>
<accession>A0ABV8VW15</accession>
<reference evidence="2" key="1">
    <citation type="journal article" date="2019" name="Int. J. Syst. Evol. Microbiol.">
        <title>The Global Catalogue of Microorganisms (GCM) 10K type strain sequencing project: providing services to taxonomists for standard genome sequencing and annotation.</title>
        <authorList>
            <consortium name="The Broad Institute Genomics Platform"/>
            <consortium name="The Broad Institute Genome Sequencing Center for Infectious Disease"/>
            <person name="Wu L."/>
            <person name="Ma J."/>
        </authorList>
    </citation>
    <scope>NUCLEOTIDE SEQUENCE [LARGE SCALE GENOMIC DNA]</scope>
    <source>
        <strain evidence="2">KACC 14058</strain>
    </source>
</reference>
<dbReference type="InterPro" id="IPR035945">
    <property type="entry name" value="YhaI-like_sf"/>
</dbReference>
<evidence type="ECO:0000313" key="2">
    <source>
        <dbReference type="Proteomes" id="UP001595880"/>
    </source>
</evidence>
<evidence type="ECO:0000313" key="1">
    <source>
        <dbReference type="EMBL" id="MFC4388664.1"/>
    </source>
</evidence>
<protein>
    <submittedName>
        <fullName evidence="1">DUF1878 family protein</fullName>
    </submittedName>
</protein>
<dbReference type="Gene3D" id="1.10.3750.10">
    <property type="entry name" value="YhaI-like"/>
    <property type="match status" value="1"/>
</dbReference>
<dbReference type="SUPFAM" id="SSF109915">
    <property type="entry name" value="Hypothetical protein YhaI"/>
    <property type="match status" value="1"/>
</dbReference>